<dbReference type="AlphaFoldDB" id="A0A4U6DB60"/>
<dbReference type="RefSeq" id="WP_137339124.1">
    <property type="nucleotide sequence ID" value="NZ_BSQH01000017.1"/>
</dbReference>
<reference evidence="1 2" key="1">
    <citation type="submission" date="2019-05" db="EMBL/GenBank/DDBJ databases">
        <title>Dyadobacter AR-3-8 sp. nov., isolated from arctic soil.</title>
        <authorList>
            <person name="Chaudhary D.K."/>
        </authorList>
    </citation>
    <scope>NUCLEOTIDE SEQUENCE [LARGE SCALE GENOMIC DNA]</scope>
    <source>
        <strain evidence="1 2">AR-3-8</strain>
    </source>
</reference>
<dbReference type="Gene3D" id="3.30.70.260">
    <property type="match status" value="1"/>
</dbReference>
<accession>A0A4U6DB60</accession>
<evidence type="ECO:0000313" key="2">
    <source>
        <dbReference type="Proteomes" id="UP000304900"/>
    </source>
</evidence>
<comment type="caution">
    <text evidence="1">The sequence shown here is derived from an EMBL/GenBank/DDBJ whole genome shotgun (WGS) entry which is preliminary data.</text>
</comment>
<dbReference type="OrthoDB" id="961534at2"/>
<evidence type="ECO:0008006" key="3">
    <source>
        <dbReference type="Google" id="ProtNLM"/>
    </source>
</evidence>
<evidence type="ECO:0000313" key="1">
    <source>
        <dbReference type="EMBL" id="TKT93448.1"/>
    </source>
</evidence>
<organism evidence="1 2">
    <name type="scientific">Dyadobacter frigoris</name>
    <dbReference type="NCBI Taxonomy" id="2576211"/>
    <lineage>
        <taxon>Bacteria</taxon>
        <taxon>Pseudomonadati</taxon>
        <taxon>Bacteroidota</taxon>
        <taxon>Cytophagia</taxon>
        <taxon>Cytophagales</taxon>
        <taxon>Spirosomataceae</taxon>
        <taxon>Dyadobacter</taxon>
    </lineage>
</organism>
<gene>
    <name evidence="1" type="ORF">FDK13_06255</name>
</gene>
<name>A0A4U6DB60_9BACT</name>
<proteinExistence type="predicted"/>
<sequence>MKNTYQIKIAYRKNLSLHKITSLIESVKGVRIKHLNLISKGKSFVGVLALEVSQMIDLDSVVTLIRSNRDVSNVEKINPNHLSVSGDLYYSL</sequence>
<protein>
    <recommendedName>
        <fullName evidence="3">ACT domain-containing protein</fullName>
    </recommendedName>
</protein>
<keyword evidence="2" id="KW-1185">Reference proteome</keyword>
<dbReference type="Proteomes" id="UP000304900">
    <property type="component" value="Unassembled WGS sequence"/>
</dbReference>
<dbReference type="EMBL" id="SZVO01000002">
    <property type="protein sequence ID" value="TKT93448.1"/>
    <property type="molecule type" value="Genomic_DNA"/>
</dbReference>